<gene>
    <name evidence="2" type="ORF">ANANG_G00253910</name>
</gene>
<evidence type="ECO:0000313" key="2">
    <source>
        <dbReference type="EMBL" id="KAG5836370.1"/>
    </source>
</evidence>
<reference evidence="2" key="1">
    <citation type="submission" date="2021-01" db="EMBL/GenBank/DDBJ databases">
        <title>A chromosome-scale assembly of European eel, Anguilla anguilla.</title>
        <authorList>
            <person name="Henkel C."/>
            <person name="Jong-Raadsen S.A."/>
            <person name="Dufour S."/>
            <person name="Weltzien F.-A."/>
            <person name="Palstra A.P."/>
            <person name="Pelster B."/>
            <person name="Spaink H.P."/>
            <person name="Van Den Thillart G.E."/>
            <person name="Jansen H."/>
            <person name="Zahm M."/>
            <person name="Klopp C."/>
            <person name="Cedric C."/>
            <person name="Louis A."/>
            <person name="Berthelot C."/>
            <person name="Parey E."/>
            <person name="Roest Crollius H."/>
            <person name="Montfort J."/>
            <person name="Robinson-Rechavi M."/>
            <person name="Bucao C."/>
            <person name="Bouchez O."/>
            <person name="Gislard M."/>
            <person name="Lluch J."/>
            <person name="Milhes M."/>
            <person name="Lampietro C."/>
            <person name="Lopez Roques C."/>
            <person name="Donnadieu C."/>
            <person name="Braasch I."/>
            <person name="Desvignes T."/>
            <person name="Postlethwait J."/>
            <person name="Bobe J."/>
            <person name="Guiguen Y."/>
            <person name="Dirks R."/>
        </authorList>
    </citation>
    <scope>NUCLEOTIDE SEQUENCE</scope>
    <source>
        <strain evidence="2">Tag_6206</strain>
        <tissue evidence="2">Liver</tissue>
    </source>
</reference>
<dbReference type="AlphaFoldDB" id="A0A9D3RN37"/>
<feature type="compositionally biased region" description="Polar residues" evidence="1">
    <location>
        <begin position="111"/>
        <end position="121"/>
    </location>
</feature>
<proteinExistence type="predicted"/>
<sequence length="121" mass="12781">MPFPVVCCRFLSPQSDPLGLNAAPASGEGAGDPSLGNGQRKRRLSEEAPQGTPNSFKRPKVEAMPVTPTTPTVPISPSTPGAKPWSSGTEDKQAPAPPRLPPRPPTALQRCTGTWTCRPTR</sequence>
<feature type="region of interest" description="Disordered" evidence="1">
    <location>
        <begin position="12"/>
        <end position="121"/>
    </location>
</feature>
<evidence type="ECO:0000256" key="1">
    <source>
        <dbReference type="SAM" id="MobiDB-lite"/>
    </source>
</evidence>
<protein>
    <submittedName>
        <fullName evidence="2">Uncharacterized protein</fullName>
    </submittedName>
</protein>
<evidence type="ECO:0000313" key="3">
    <source>
        <dbReference type="Proteomes" id="UP001044222"/>
    </source>
</evidence>
<organism evidence="2 3">
    <name type="scientific">Anguilla anguilla</name>
    <name type="common">European freshwater eel</name>
    <name type="synonym">Muraena anguilla</name>
    <dbReference type="NCBI Taxonomy" id="7936"/>
    <lineage>
        <taxon>Eukaryota</taxon>
        <taxon>Metazoa</taxon>
        <taxon>Chordata</taxon>
        <taxon>Craniata</taxon>
        <taxon>Vertebrata</taxon>
        <taxon>Euteleostomi</taxon>
        <taxon>Actinopterygii</taxon>
        <taxon>Neopterygii</taxon>
        <taxon>Teleostei</taxon>
        <taxon>Anguilliformes</taxon>
        <taxon>Anguillidae</taxon>
        <taxon>Anguilla</taxon>
    </lineage>
</organism>
<accession>A0A9D3RN37</accession>
<feature type="compositionally biased region" description="Pro residues" evidence="1">
    <location>
        <begin position="95"/>
        <end position="105"/>
    </location>
</feature>
<comment type="caution">
    <text evidence="2">The sequence shown here is derived from an EMBL/GenBank/DDBJ whole genome shotgun (WGS) entry which is preliminary data.</text>
</comment>
<dbReference type="Proteomes" id="UP001044222">
    <property type="component" value="Chromosome 14"/>
</dbReference>
<feature type="compositionally biased region" description="Low complexity" evidence="1">
    <location>
        <begin position="65"/>
        <end position="80"/>
    </location>
</feature>
<keyword evidence="3" id="KW-1185">Reference proteome</keyword>
<dbReference type="EMBL" id="JAFIRN010000014">
    <property type="protein sequence ID" value="KAG5836370.1"/>
    <property type="molecule type" value="Genomic_DNA"/>
</dbReference>
<name>A0A9D3RN37_ANGAN</name>